<keyword evidence="9" id="KW-0479">Metal-binding</keyword>
<feature type="compositionally biased region" description="Gly residues" evidence="21">
    <location>
        <begin position="671"/>
        <end position="681"/>
    </location>
</feature>
<evidence type="ECO:0000256" key="15">
    <source>
        <dbReference type="ARBA" id="ARBA00047899"/>
    </source>
</evidence>
<keyword evidence="13" id="KW-0460">Magnesium</keyword>
<protein>
    <recommendedName>
        <fullName evidence="18">SNF-related serine/threonine-protein kinase</fullName>
        <ecNumber evidence="4">2.7.11.1</ecNumber>
    </recommendedName>
    <alternativeName>
        <fullName evidence="19">SNF1-related kinase</fullName>
    </alternativeName>
</protein>
<reference evidence="24" key="1">
    <citation type="submission" date="2022-11" db="EMBL/GenBank/DDBJ databases">
        <title>Chromosome-level genome of Pogonophryne albipinna.</title>
        <authorList>
            <person name="Jo E."/>
        </authorList>
    </citation>
    <scope>NUCLEOTIDE SEQUENCE</scope>
    <source>
        <strain evidence="24">SGF0006</strain>
        <tissue evidence="24">Muscle</tissue>
    </source>
</reference>
<evidence type="ECO:0000313" key="25">
    <source>
        <dbReference type="Proteomes" id="UP001219934"/>
    </source>
</evidence>
<dbReference type="EMBL" id="JAPTMU010000015">
    <property type="protein sequence ID" value="KAJ4931065.1"/>
    <property type="molecule type" value="Genomic_DNA"/>
</dbReference>
<comment type="caution">
    <text evidence="24">The sequence shown here is derived from an EMBL/GenBank/DDBJ whole genome shotgun (WGS) entry which is preliminary data.</text>
</comment>
<dbReference type="PROSITE" id="PS00108">
    <property type="entry name" value="PROTEIN_KINASE_ST"/>
    <property type="match status" value="1"/>
</dbReference>
<dbReference type="PANTHER" id="PTHR24346">
    <property type="entry name" value="MAP/MICROTUBULE AFFINITY-REGULATING KINASE"/>
    <property type="match status" value="1"/>
</dbReference>
<feature type="domain" description="Protein kinase" evidence="22">
    <location>
        <begin position="16"/>
        <end position="349"/>
    </location>
</feature>
<evidence type="ECO:0000256" key="8">
    <source>
        <dbReference type="ARBA" id="ARBA00022679"/>
    </source>
</evidence>
<feature type="compositionally biased region" description="Gly residues" evidence="21">
    <location>
        <begin position="702"/>
        <end position="727"/>
    </location>
</feature>
<keyword evidence="5" id="KW-0488">Methylation</keyword>
<dbReference type="FunFam" id="1.10.510.10:FF:000166">
    <property type="entry name" value="SNF-related serine/threonine-protein kinase"/>
    <property type="match status" value="1"/>
</dbReference>
<evidence type="ECO:0000256" key="2">
    <source>
        <dbReference type="ARBA" id="ARBA00004123"/>
    </source>
</evidence>
<evidence type="ECO:0000256" key="4">
    <source>
        <dbReference type="ARBA" id="ARBA00012513"/>
    </source>
</evidence>
<evidence type="ECO:0000256" key="14">
    <source>
        <dbReference type="ARBA" id="ARBA00023242"/>
    </source>
</evidence>
<keyword evidence="11" id="KW-0418">Kinase</keyword>
<evidence type="ECO:0000256" key="12">
    <source>
        <dbReference type="ARBA" id="ARBA00022840"/>
    </source>
</evidence>
<dbReference type="PANTHER" id="PTHR24346:SF90">
    <property type="entry name" value="SNF RELATED KINASE"/>
    <property type="match status" value="1"/>
</dbReference>
<sequence>MAGFKRGYDGKIAGLYDLDKTLGRGHFAVVKLARHVFTGEKVAVKVIDKTKLDTVATGHLFQEVRCMKLVQHPNIVRLYEVIDTQTKLYLILELGDGGDMFDYIMKHEEGLNEELAKKYFAQIVHAISYCHRLHVVHRDLKPENVVFFEKQGLVKLTDFGFSNKFQPGKKLTTSCGSLAYSAPEILLGDEYDAPAVDIWSLGVILFMLVCGQPPFQEANDSETLTMIMDCKYSVPDHVSSACKEHRLYPISSTKALRREENRREVKERGEETCSQDFALQHSNELSMTVPTEAAVGHLLGSDCRVTVSTAHVVTVSVTAPLSIRLIDRMLQRDPKHRASLEEIEGHAWLQGVDPSPATKFNTPLVSHKNLSDEEHNSIIQRMVLGDIADREAIVEALETNKYNHITATYYLLAERILREKQEKEVQTRSSSPSNTKAHFRQSWPSRVDMHQDIEDSLAASSISHAGGPQSPARSIESLLNGHRSKGLLHLGRRGETVCDPALGACAAGTPRAPAPSTSAAAKQRGCLFRVAEDEEDEEEQDPANIHSQVVLRRKPPSITNRLTSRKSAPVLNQIFEEGESDDDFDLDEGLPPKLSRLKMNMAGNAASLSSGASPGATHKRYHRRKSQGRGSSCSSSETSDDDSESHRRRLDKDSAFGYGWNQRDSSEGPPGSSGGNGGGSSSGPNKPSGEGGGTSGPDRGSPPGGNGGEGGNGGSGGGGRGGGGGESKGQDSPSSCCHNSRSTNPSLSTELVESLKLMSLCLRGRGGREFLFDPRSLPGGTVKIQEKSAWRMCIGSTGSLDTITLPATALPRPHAPHRKTAAHGPPGSRHPHSSLSALKNGVLQLPLCEKTLSVNIQRGGGSAPISCCQVI</sequence>
<dbReference type="GO" id="GO:0005737">
    <property type="term" value="C:cytoplasm"/>
    <property type="evidence" value="ECO:0007669"/>
    <property type="project" value="TreeGrafter"/>
</dbReference>
<keyword evidence="6" id="KW-0723">Serine/threonine-protein kinase</keyword>
<dbReference type="InterPro" id="IPR017441">
    <property type="entry name" value="Protein_kinase_ATP_BS"/>
</dbReference>
<feature type="compositionally biased region" description="Basic residues" evidence="21">
    <location>
        <begin position="617"/>
        <end position="627"/>
    </location>
</feature>
<evidence type="ECO:0000256" key="11">
    <source>
        <dbReference type="ARBA" id="ARBA00022777"/>
    </source>
</evidence>
<feature type="domain" description="UBA" evidence="23">
    <location>
        <begin position="370"/>
        <end position="414"/>
    </location>
</feature>
<dbReference type="PROSITE" id="PS50011">
    <property type="entry name" value="PROTEIN_KINASE_DOM"/>
    <property type="match status" value="1"/>
</dbReference>
<dbReference type="InterPro" id="IPR000719">
    <property type="entry name" value="Prot_kinase_dom"/>
</dbReference>
<dbReference type="GO" id="GO:0035556">
    <property type="term" value="P:intracellular signal transduction"/>
    <property type="evidence" value="ECO:0007669"/>
    <property type="project" value="TreeGrafter"/>
</dbReference>
<evidence type="ECO:0000256" key="7">
    <source>
        <dbReference type="ARBA" id="ARBA00022553"/>
    </source>
</evidence>
<feature type="region of interest" description="Disordered" evidence="21">
    <location>
        <begin position="810"/>
        <end position="834"/>
    </location>
</feature>
<keyword evidence="14" id="KW-0539">Nucleus</keyword>
<keyword evidence="7" id="KW-0597">Phosphoprotein</keyword>
<evidence type="ECO:0000256" key="9">
    <source>
        <dbReference type="ARBA" id="ARBA00022723"/>
    </source>
</evidence>
<keyword evidence="8" id="KW-0808">Transferase</keyword>
<keyword evidence="12 20" id="KW-0067">ATP-binding</keyword>
<evidence type="ECO:0000259" key="23">
    <source>
        <dbReference type="PROSITE" id="PS50030"/>
    </source>
</evidence>
<comment type="catalytic activity">
    <reaction evidence="16">
        <text>L-seryl-[protein] + ATP = O-phospho-L-seryl-[protein] + ADP + H(+)</text>
        <dbReference type="Rhea" id="RHEA:17989"/>
        <dbReference type="Rhea" id="RHEA-COMP:9863"/>
        <dbReference type="Rhea" id="RHEA-COMP:11604"/>
        <dbReference type="ChEBI" id="CHEBI:15378"/>
        <dbReference type="ChEBI" id="CHEBI:29999"/>
        <dbReference type="ChEBI" id="CHEBI:30616"/>
        <dbReference type="ChEBI" id="CHEBI:83421"/>
        <dbReference type="ChEBI" id="CHEBI:456216"/>
        <dbReference type="EC" id="2.7.11.1"/>
    </reaction>
</comment>
<feature type="compositionally biased region" description="Polar residues" evidence="21">
    <location>
        <begin position="427"/>
        <end position="436"/>
    </location>
</feature>
<evidence type="ECO:0000256" key="1">
    <source>
        <dbReference type="ARBA" id="ARBA00001946"/>
    </source>
</evidence>
<dbReference type="GO" id="GO:0005634">
    <property type="term" value="C:nucleus"/>
    <property type="evidence" value="ECO:0007669"/>
    <property type="project" value="UniProtKB-SubCell"/>
</dbReference>
<dbReference type="CDD" id="cd14339">
    <property type="entry name" value="UBA_SNRK"/>
    <property type="match status" value="1"/>
</dbReference>
<evidence type="ECO:0000256" key="19">
    <source>
        <dbReference type="ARBA" id="ARBA00077142"/>
    </source>
</evidence>
<dbReference type="AlphaFoldDB" id="A0AAD6AUP6"/>
<organism evidence="24 25">
    <name type="scientific">Pogonophryne albipinna</name>
    <dbReference type="NCBI Taxonomy" id="1090488"/>
    <lineage>
        <taxon>Eukaryota</taxon>
        <taxon>Metazoa</taxon>
        <taxon>Chordata</taxon>
        <taxon>Craniata</taxon>
        <taxon>Vertebrata</taxon>
        <taxon>Euteleostomi</taxon>
        <taxon>Actinopterygii</taxon>
        <taxon>Neopterygii</taxon>
        <taxon>Teleostei</taxon>
        <taxon>Neoteleostei</taxon>
        <taxon>Acanthomorphata</taxon>
        <taxon>Eupercaria</taxon>
        <taxon>Perciformes</taxon>
        <taxon>Notothenioidei</taxon>
        <taxon>Pogonophryne</taxon>
    </lineage>
</organism>
<evidence type="ECO:0000256" key="3">
    <source>
        <dbReference type="ARBA" id="ARBA00006692"/>
    </source>
</evidence>
<feature type="region of interest" description="Disordered" evidence="21">
    <location>
        <begin position="423"/>
        <end position="443"/>
    </location>
</feature>
<name>A0AAD6AUP6_9TELE</name>
<evidence type="ECO:0000256" key="13">
    <source>
        <dbReference type="ARBA" id="ARBA00022842"/>
    </source>
</evidence>
<feature type="region of interest" description="Disordered" evidence="21">
    <location>
        <begin position="605"/>
        <end position="748"/>
    </location>
</feature>
<dbReference type="EC" id="2.7.11.1" evidence="4"/>
<dbReference type="Gene3D" id="1.10.510.10">
    <property type="entry name" value="Transferase(Phosphotransferase) domain 1"/>
    <property type="match status" value="2"/>
</dbReference>
<evidence type="ECO:0000256" key="5">
    <source>
        <dbReference type="ARBA" id="ARBA00022481"/>
    </source>
</evidence>
<evidence type="ECO:0000256" key="6">
    <source>
        <dbReference type="ARBA" id="ARBA00022527"/>
    </source>
</evidence>
<gene>
    <name evidence="24" type="ORF">JOQ06_025364</name>
</gene>
<dbReference type="Proteomes" id="UP001219934">
    <property type="component" value="Unassembled WGS sequence"/>
</dbReference>
<feature type="compositionally biased region" description="Low complexity" evidence="21">
    <location>
        <begin position="605"/>
        <end position="616"/>
    </location>
</feature>
<evidence type="ECO:0000313" key="24">
    <source>
        <dbReference type="EMBL" id="KAJ4931065.1"/>
    </source>
</evidence>
<feature type="binding site" evidence="20">
    <location>
        <position position="45"/>
    </location>
    <ligand>
        <name>ATP</name>
        <dbReference type="ChEBI" id="CHEBI:30616"/>
    </ligand>
</feature>
<dbReference type="SUPFAM" id="SSF56112">
    <property type="entry name" value="Protein kinase-like (PK-like)"/>
    <property type="match status" value="1"/>
</dbReference>
<keyword evidence="25" id="KW-1185">Reference proteome</keyword>
<evidence type="ECO:0000256" key="21">
    <source>
        <dbReference type="SAM" id="MobiDB-lite"/>
    </source>
</evidence>
<dbReference type="InterPro" id="IPR008271">
    <property type="entry name" value="Ser/Thr_kinase_AS"/>
</dbReference>
<comment type="similarity">
    <text evidence="3">Belongs to the protein kinase superfamily. CAMK Ser/Thr protein kinase family.</text>
</comment>
<dbReference type="SMART" id="SM00220">
    <property type="entry name" value="S_TKc"/>
    <property type="match status" value="1"/>
</dbReference>
<dbReference type="FunFam" id="3.30.200.20:FF:000003">
    <property type="entry name" value="Non-specific serine/threonine protein kinase"/>
    <property type="match status" value="1"/>
</dbReference>
<evidence type="ECO:0000256" key="20">
    <source>
        <dbReference type="PROSITE-ProRule" id="PRU10141"/>
    </source>
</evidence>
<evidence type="ECO:0000256" key="10">
    <source>
        <dbReference type="ARBA" id="ARBA00022741"/>
    </source>
</evidence>
<comment type="catalytic activity">
    <reaction evidence="15">
        <text>L-threonyl-[protein] + ATP = O-phospho-L-threonyl-[protein] + ADP + H(+)</text>
        <dbReference type="Rhea" id="RHEA:46608"/>
        <dbReference type="Rhea" id="RHEA-COMP:11060"/>
        <dbReference type="Rhea" id="RHEA-COMP:11605"/>
        <dbReference type="ChEBI" id="CHEBI:15378"/>
        <dbReference type="ChEBI" id="CHEBI:30013"/>
        <dbReference type="ChEBI" id="CHEBI:30616"/>
        <dbReference type="ChEBI" id="CHEBI:61977"/>
        <dbReference type="ChEBI" id="CHEBI:456216"/>
        <dbReference type="EC" id="2.7.11.1"/>
    </reaction>
</comment>
<dbReference type="PROSITE" id="PS50030">
    <property type="entry name" value="UBA"/>
    <property type="match status" value="1"/>
</dbReference>
<evidence type="ECO:0000256" key="17">
    <source>
        <dbReference type="ARBA" id="ARBA00054738"/>
    </source>
</evidence>
<accession>A0AAD6AUP6</accession>
<dbReference type="InterPro" id="IPR015940">
    <property type="entry name" value="UBA"/>
</dbReference>
<keyword evidence="10 20" id="KW-0547">Nucleotide-binding</keyword>
<feature type="compositionally biased region" description="Low complexity" evidence="21">
    <location>
        <begin position="628"/>
        <end position="637"/>
    </location>
</feature>
<comment type="cofactor">
    <cofactor evidence="1">
        <name>Mg(2+)</name>
        <dbReference type="ChEBI" id="CHEBI:18420"/>
    </cofactor>
</comment>
<dbReference type="PROSITE" id="PS00107">
    <property type="entry name" value="PROTEIN_KINASE_ATP"/>
    <property type="match status" value="1"/>
</dbReference>
<feature type="compositionally biased region" description="Polar residues" evidence="21">
    <location>
        <begin position="730"/>
        <end position="748"/>
    </location>
</feature>
<dbReference type="GO" id="GO:0004674">
    <property type="term" value="F:protein serine/threonine kinase activity"/>
    <property type="evidence" value="ECO:0007669"/>
    <property type="project" value="UniProtKB-KW"/>
</dbReference>
<dbReference type="CDD" id="cd14074">
    <property type="entry name" value="STKc_SNRK"/>
    <property type="match status" value="1"/>
</dbReference>
<comment type="subcellular location">
    <subcellularLocation>
        <location evidence="2">Nucleus</location>
    </subcellularLocation>
</comment>
<comment type="function">
    <text evidence="17">May play a role in hematopoietic cell proliferation or differentiation. Potential mediator of neuronal apoptosis.</text>
</comment>
<dbReference type="InterPro" id="IPR011009">
    <property type="entry name" value="Kinase-like_dom_sf"/>
</dbReference>
<proteinExistence type="inferred from homology"/>
<evidence type="ECO:0000256" key="18">
    <source>
        <dbReference type="ARBA" id="ARBA00074971"/>
    </source>
</evidence>
<dbReference type="GO" id="GO:0046872">
    <property type="term" value="F:metal ion binding"/>
    <property type="evidence" value="ECO:0007669"/>
    <property type="project" value="UniProtKB-KW"/>
</dbReference>
<evidence type="ECO:0000259" key="22">
    <source>
        <dbReference type="PROSITE" id="PS50011"/>
    </source>
</evidence>
<dbReference type="GO" id="GO:0005524">
    <property type="term" value="F:ATP binding"/>
    <property type="evidence" value="ECO:0007669"/>
    <property type="project" value="UniProtKB-UniRule"/>
</dbReference>
<evidence type="ECO:0000256" key="16">
    <source>
        <dbReference type="ARBA" id="ARBA00048679"/>
    </source>
</evidence>
<dbReference type="Pfam" id="PF00069">
    <property type="entry name" value="Pkinase"/>
    <property type="match status" value="1"/>
</dbReference>